<keyword evidence="2" id="KW-1185">Reference proteome</keyword>
<reference evidence="1 2" key="1">
    <citation type="submission" date="2016-04" db="EMBL/GenBank/DDBJ databases">
        <title>Sequence analysis of the Plodia interpunctella granulovirus genome: Discovery of an unusual inhibitor-of-apoptosis (IAP) gene.</title>
        <authorList>
            <person name="Harrison R.L."/>
            <person name="Rowley D.L."/>
            <person name="Funk C.J."/>
        </authorList>
    </citation>
    <scope>NUCLEOTIDE SEQUENCE [LARGE SCALE GENOMIC DNA]</scope>
    <source>
        <strain evidence="1">Cambridge</strain>
    </source>
</reference>
<evidence type="ECO:0000313" key="2">
    <source>
        <dbReference type="Proteomes" id="UP000204293"/>
    </source>
</evidence>
<proteinExistence type="predicted"/>
<dbReference type="EMBL" id="KX151395">
    <property type="protein sequence ID" value="APO13952.1"/>
    <property type="molecule type" value="Genomic_DNA"/>
</dbReference>
<dbReference type="Proteomes" id="UP000204293">
    <property type="component" value="Segment"/>
</dbReference>
<organism evidence="1 2">
    <name type="scientific">Plodia interpunctella granulovirus</name>
    <dbReference type="NCBI Taxonomy" id="262175"/>
    <lineage>
        <taxon>Viruses</taxon>
        <taxon>Viruses incertae sedis</taxon>
        <taxon>Naldaviricetes</taxon>
        <taxon>Lefavirales</taxon>
        <taxon>Baculoviridae</taxon>
        <taxon>Betabaculovirus</taxon>
        <taxon>Betabaculovirus plinterpunctellae</taxon>
    </lineage>
</organism>
<dbReference type="RefSeq" id="YP_009330200.1">
    <property type="nucleotide sequence ID" value="NC_032255.1"/>
</dbReference>
<protein>
    <submittedName>
        <fullName evidence="1">ORF68</fullName>
    </submittedName>
</protein>
<sequence>MTSAIDSRNDSRKLYNKYVTLFRHIDVLESDLPPPRLNRSRPSLYPALPCADPSEYDLINKYCHLICLRHVERPL</sequence>
<evidence type="ECO:0000313" key="1">
    <source>
        <dbReference type="EMBL" id="APO13952.1"/>
    </source>
</evidence>
<dbReference type="KEGG" id="vg:30685072"/>
<accession>A0A1L5JGN6</accession>
<name>A0A1L5JGN6_9BBAC</name>
<dbReference type="GeneID" id="30685072"/>